<dbReference type="Gene3D" id="3.30.1490.110">
    <property type="match status" value="1"/>
</dbReference>
<dbReference type="InterPro" id="IPR043129">
    <property type="entry name" value="ATPase_NBD"/>
</dbReference>
<dbReference type="Pfam" id="PF02491">
    <property type="entry name" value="SHS2_FTSA"/>
    <property type="match status" value="1"/>
</dbReference>
<dbReference type="AlphaFoldDB" id="A0A1G2E0W8"/>
<evidence type="ECO:0000313" key="7">
    <source>
        <dbReference type="EMBL" id="OGZ19463.1"/>
    </source>
</evidence>
<comment type="function">
    <text evidence="5">Cell division protein that is involved in the assembly of the Z ring. May serve as a membrane anchor for the Z ring.</text>
</comment>
<comment type="similarity">
    <text evidence="5">Belongs to the FtsA/MreB family.</text>
</comment>
<dbReference type="InterPro" id="IPR050696">
    <property type="entry name" value="FtsA/MreB"/>
</dbReference>
<dbReference type="GO" id="GO:0032153">
    <property type="term" value="C:cell division site"/>
    <property type="evidence" value="ECO:0007669"/>
    <property type="project" value="UniProtKB-UniRule"/>
</dbReference>
<evidence type="ECO:0000256" key="4">
    <source>
        <dbReference type="ARBA" id="ARBA00023306"/>
    </source>
</evidence>
<comment type="subcellular location">
    <subcellularLocation>
        <location evidence="5">Cell membrane</location>
        <topology evidence="5">Peripheral membrane protein</topology>
        <orientation evidence="5">Cytoplasmic side</orientation>
    </subcellularLocation>
    <text evidence="5">Localizes to the Z ring in an FtsZ-dependent manner. Targeted to the membrane through a conserved C-terminal amphipathic helix.</text>
</comment>
<dbReference type="PANTHER" id="PTHR32432:SF4">
    <property type="entry name" value="CELL DIVISION PROTEIN FTSA"/>
    <property type="match status" value="1"/>
</dbReference>
<evidence type="ECO:0000313" key="8">
    <source>
        <dbReference type="Proteomes" id="UP000178106"/>
    </source>
</evidence>
<dbReference type="PANTHER" id="PTHR32432">
    <property type="entry name" value="CELL DIVISION PROTEIN FTSA-RELATED"/>
    <property type="match status" value="1"/>
</dbReference>
<dbReference type="NCBIfam" id="TIGR01174">
    <property type="entry name" value="ftsA"/>
    <property type="match status" value="1"/>
</dbReference>
<gene>
    <name evidence="5" type="primary">ftsA</name>
    <name evidence="7" type="ORF">A2494_03785</name>
</gene>
<evidence type="ECO:0000256" key="2">
    <source>
        <dbReference type="ARBA" id="ARBA00022618"/>
    </source>
</evidence>
<comment type="subunit">
    <text evidence="5">Self-interacts. Interacts with FtsZ.</text>
</comment>
<dbReference type="GO" id="GO:0009898">
    <property type="term" value="C:cytoplasmic side of plasma membrane"/>
    <property type="evidence" value="ECO:0007669"/>
    <property type="project" value="UniProtKB-UniRule"/>
</dbReference>
<dbReference type="InterPro" id="IPR003494">
    <property type="entry name" value="SHS2_FtsA"/>
</dbReference>
<evidence type="ECO:0000259" key="6">
    <source>
        <dbReference type="SMART" id="SM00842"/>
    </source>
</evidence>
<sequence>MATKRIITGIDIGTHTVRVVITEYEPGVGFPHIIGIGKAESRGLRQGYIINTTDAARSLRVAIEEAEQAAGVRIREAFLSVGGVGLEGIQTHGAAIISRADSLITDSDVERALRACEQSLPNSANKKILHTIPIEYLVDGKKIYGGRPAGMKGLKLEAKCLIVTCFEQHLNDLIRAVEEAGVEPIDACAAPIAASFVALTKSQKMAGCILANIGAETVSIVVYEESIPISLEIFPVGSTDITNDIALGLKIPLEEAELIKLGKSAQQFPKKKLNDIMLARLEDMFSLVIAHLKKIGKHELLPAGIVITGGGSGIETIEDFARAAMRLPSKIPSINLDFANNPKSKKQVKDTSWFVAYGLAIWGITNDRPGLQINDSLLLRIKESFRNIVKQLLP</sequence>
<protein>
    <recommendedName>
        <fullName evidence="5">Cell division protein FtsA</fullName>
    </recommendedName>
</protein>
<keyword evidence="4 5" id="KW-0131">Cell cycle</keyword>
<dbReference type="Gene3D" id="3.30.420.40">
    <property type="match status" value="3"/>
</dbReference>
<keyword evidence="2 5" id="KW-0132">Cell division</keyword>
<dbReference type="Pfam" id="PF14450">
    <property type="entry name" value="FtsA"/>
    <property type="match status" value="1"/>
</dbReference>
<organism evidence="7 8">
    <name type="scientific">Candidatus Lloydbacteria bacterium RIFOXYC12_FULL_46_25</name>
    <dbReference type="NCBI Taxonomy" id="1798670"/>
    <lineage>
        <taxon>Bacteria</taxon>
        <taxon>Candidatus Lloydiibacteriota</taxon>
    </lineage>
</organism>
<dbReference type="SUPFAM" id="SSF53067">
    <property type="entry name" value="Actin-like ATPase domain"/>
    <property type="match status" value="2"/>
</dbReference>
<evidence type="ECO:0000256" key="5">
    <source>
        <dbReference type="HAMAP-Rule" id="MF_02033"/>
    </source>
</evidence>
<dbReference type="GO" id="GO:0043093">
    <property type="term" value="P:FtsZ-dependent cytokinesis"/>
    <property type="evidence" value="ECO:0007669"/>
    <property type="project" value="UniProtKB-UniRule"/>
</dbReference>
<evidence type="ECO:0000256" key="1">
    <source>
        <dbReference type="ARBA" id="ARBA00022475"/>
    </source>
</evidence>
<reference evidence="7 8" key="1">
    <citation type="journal article" date="2016" name="Nat. Commun.">
        <title>Thousands of microbial genomes shed light on interconnected biogeochemical processes in an aquifer system.</title>
        <authorList>
            <person name="Anantharaman K."/>
            <person name="Brown C.T."/>
            <person name="Hug L.A."/>
            <person name="Sharon I."/>
            <person name="Castelle C.J."/>
            <person name="Probst A.J."/>
            <person name="Thomas B.C."/>
            <person name="Singh A."/>
            <person name="Wilkins M.J."/>
            <person name="Karaoz U."/>
            <person name="Brodie E.L."/>
            <person name="Williams K.H."/>
            <person name="Hubbard S.S."/>
            <person name="Banfield J.F."/>
        </authorList>
    </citation>
    <scope>NUCLEOTIDE SEQUENCE [LARGE SCALE GENOMIC DNA]</scope>
</reference>
<dbReference type="InterPro" id="IPR020823">
    <property type="entry name" value="Cell_div_FtsA"/>
</dbReference>
<proteinExistence type="inferred from homology"/>
<dbReference type="PIRSF" id="PIRSF003101">
    <property type="entry name" value="FtsA"/>
    <property type="match status" value="1"/>
</dbReference>
<feature type="domain" description="SHS2" evidence="6">
    <location>
        <begin position="7"/>
        <end position="198"/>
    </location>
</feature>
<name>A0A1G2E0W8_9BACT</name>
<evidence type="ECO:0000256" key="3">
    <source>
        <dbReference type="ARBA" id="ARBA00023136"/>
    </source>
</evidence>
<comment type="caution">
    <text evidence="7">The sequence shown here is derived from an EMBL/GenBank/DDBJ whole genome shotgun (WGS) entry which is preliminary data.</text>
</comment>
<keyword evidence="3 5" id="KW-0472">Membrane</keyword>
<keyword evidence="1 5" id="KW-1003">Cell membrane</keyword>
<dbReference type="Proteomes" id="UP000178106">
    <property type="component" value="Unassembled WGS sequence"/>
</dbReference>
<dbReference type="HAMAP" id="MF_02033">
    <property type="entry name" value="FtsA"/>
    <property type="match status" value="1"/>
</dbReference>
<dbReference type="EMBL" id="MHLU01000052">
    <property type="protein sequence ID" value="OGZ19463.1"/>
    <property type="molecule type" value="Genomic_DNA"/>
</dbReference>
<dbReference type="SMART" id="SM00842">
    <property type="entry name" value="FtsA"/>
    <property type="match status" value="1"/>
</dbReference>
<accession>A0A1G2E0W8</accession>